<dbReference type="OrthoDB" id="10250354at2759"/>
<dbReference type="InterPro" id="IPR018253">
    <property type="entry name" value="DnaJ_domain_CS"/>
</dbReference>
<feature type="non-terminal residue" evidence="3">
    <location>
        <position position="178"/>
    </location>
</feature>
<protein>
    <submittedName>
        <fullName evidence="3">DnaJ-domain-containing protein</fullName>
    </submittedName>
</protein>
<evidence type="ECO:0000256" key="1">
    <source>
        <dbReference type="SAM" id="MobiDB-lite"/>
    </source>
</evidence>
<evidence type="ECO:0000313" key="3">
    <source>
        <dbReference type="EMBL" id="PWW75315.1"/>
    </source>
</evidence>
<dbReference type="InterPro" id="IPR053025">
    <property type="entry name" value="Mito_ATP_Synthase-Asso"/>
</dbReference>
<dbReference type="EMBL" id="PYWC01000048">
    <property type="protein sequence ID" value="PWW75315.1"/>
    <property type="molecule type" value="Genomic_DNA"/>
</dbReference>
<feature type="region of interest" description="Disordered" evidence="1">
    <location>
        <begin position="72"/>
        <end position="136"/>
    </location>
</feature>
<dbReference type="SUPFAM" id="SSF46565">
    <property type="entry name" value="Chaperone J-domain"/>
    <property type="match status" value="1"/>
</dbReference>
<dbReference type="Gene3D" id="1.10.287.110">
    <property type="entry name" value="DnaJ domain"/>
    <property type="match status" value="1"/>
</dbReference>
<feature type="domain" description="J" evidence="2">
    <location>
        <begin position="1"/>
        <end position="66"/>
    </location>
</feature>
<dbReference type="PROSITE" id="PS00636">
    <property type="entry name" value="DNAJ_1"/>
    <property type="match status" value="1"/>
</dbReference>
<evidence type="ECO:0000313" key="4">
    <source>
        <dbReference type="Proteomes" id="UP000246991"/>
    </source>
</evidence>
<feature type="non-terminal residue" evidence="3">
    <location>
        <position position="1"/>
    </location>
</feature>
<dbReference type="AlphaFoldDB" id="A0A317SLP9"/>
<dbReference type="InterPro" id="IPR001623">
    <property type="entry name" value="DnaJ_domain"/>
</dbReference>
<sequence>THYETLGVPYSATKAEIKKRFYELSKKHHPDLNRHDPHAPKRFVRISSAYAILGNTEKKEKYDREVRRRVGGNIARTSSASGSPLSARPAQGLSKRRTHFHGPPPSFYRNGGWATFKGSHSGPKPDARGAGGAASFPKDGYMDDVPHFNFDLKYRQYRTHEQRWESRYRAPRVANDER</sequence>
<dbReference type="InterPro" id="IPR036869">
    <property type="entry name" value="J_dom_sf"/>
</dbReference>
<dbReference type="Proteomes" id="UP000246991">
    <property type="component" value="Unassembled WGS sequence"/>
</dbReference>
<dbReference type="PANTHER" id="PTHR44873:SF1">
    <property type="entry name" value="DNAJ HOMOLOG SUBFAMILY C MEMBER 30, MITOCHONDRIAL"/>
    <property type="match status" value="1"/>
</dbReference>
<dbReference type="PROSITE" id="PS50076">
    <property type="entry name" value="DNAJ_2"/>
    <property type="match status" value="1"/>
</dbReference>
<dbReference type="SMART" id="SM00271">
    <property type="entry name" value="DnaJ"/>
    <property type="match status" value="1"/>
</dbReference>
<name>A0A317SLP9_9PEZI</name>
<accession>A0A317SLP9</accession>
<dbReference type="Pfam" id="PF00226">
    <property type="entry name" value="DnaJ"/>
    <property type="match status" value="1"/>
</dbReference>
<dbReference type="PRINTS" id="PR00625">
    <property type="entry name" value="JDOMAIN"/>
</dbReference>
<feature type="compositionally biased region" description="Polar residues" evidence="1">
    <location>
        <begin position="75"/>
        <end position="84"/>
    </location>
</feature>
<gene>
    <name evidence="3" type="ORF">C7212DRAFT_67992</name>
</gene>
<proteinExistence type="predicted"/>
<comment type="caution">
    <text evidence="3">The sequence shown here is derived from an EMBL/GenBank/DDBJ whole genome shotgun (WGS) entry which is preliminary data.</text>
</comment>
<keyword evidence="4" id="KW-1185">Reference proteome</keyword>
<dbReference type="PANTHER" id="PTHR44873">
    <property type="entry name" value="DNAJ HOMOLOG SUBFAMILY C MEMBER 30, MITOCHONDRIAL"/>
    <property type="match status" value="1"/>
</dbReference>
<dbReference type="STRING" id="42249.A0A317SLP9"/>
<reference evidence="3 4" key="1">
    <citation type="submission" date="2018-03" db="EMBL/GenBank/DDBJ databases">
        <title>Genomes of Pezizomycetes fungi and the evolution of truffles.</title>
        <authorList>
            <person name="Murat C."/>
            <person name="Payen T."/>
            <person name="Noel B."/>
            <person name="Kuo A."/>
            <person name="Martin F.M."/>
        </authorList>
    </citation>
    <scope>NUCLEOTIDE SEQUENCE [LARGE SCALE GENOMIC DNA]</scope>
    <source>
        <strain evidence="3">091103-1</strain>
    </source>
</reference>
<evidence type="ECO:0000259" key="2">
    <source>
        <dbReference type="PROSITE" id="PS50076"/>
    </source>
</evidence>
<dbReference type="CDD" id="cd06257">
    <property type="entry name" value="DnaJ"/>
    <property type="match status" value="1"/>
</dbReference>
<organism evidence="3 4">
    <name type="scientific">Tuber magnatum</name>
    <name type="common">white Piedmont truffle</name>
    <dbReference type="NCBI Taxonomy" id="42249"/>
    <lineage>
        <taxon>Eukaryota</taxon>
        <taxon>Fungi</taxon>
        <taxon>Dikarya</taxon>
        <taxon>Ascomycota</taxon>
        <taxon>Pezizomycotina</taxon>
        <taxon>Pezizomycetes</taxon>
        <taxon>Pezizales</taxon>
        <taxon>Tuberaceae</taxon>
        <taxon>Tuber</taxon>
    </lineage>
</organism>